<keyword evidence="1" id="KW-1133">Transmembrane helix</keyword>
<feature type="transmembrane region" description="Helical" evidence="1">
    <location>
        <begin position="117"/>
        <end position="136"/>
    </location>
</feature>
<accession>A0ABY4HT49</accession>
<evidence type="ECO:0000256" key="1">
    <source>
        <dbReference type="SAM" id="Phobius"/>
    </source>
</evidence>
<protein>
    <submittedName>
        <fullName evidence="2">Uncharacterized protein</fullName>
    </submittedName>
</protein>
<feature type="transmembrane region" description="Helical" evidence="1">
    <location>
        <begin position="9"/>
        <end position="28"/>
    </location>
</feature>
<keyword evidence="1" id="KW-0472">Membrane</keyword>
<feature type="transmembrane region" description="Helical" evidence="1">
    <location>
        <begin position="48"/>
        <end position="65"/>
    </location>
</feature>
<sequence length="141" mass="15919">MTPNTAGKYVCKITLYAVIILELLWLFIETRGDFANGILFYLQAQMNIYVWGFFALLFLSSYLLGKTMGAELIKGRNPYIAAIIYGMLESAILLVYALIIVITHGQWMNMLHTIPELVLMMAIPVLLLWLVAAAILKSNMK</sequence>
<dbReference type="RefSeq" id="WP_247808839.1">
    <property type="nucleotide sequence ID" value="NZ_CP095855.1"/>
</dbReference>
<evidence type="ECO:0000313" key="2">
    <source>
        <dbReference type="EMBL" id="UPK66628.1"/>
    </source>
</evidence>
<keyword evidence="1" id="KW-0812">Transmembrane</keyword>
<feature type="transmembrane region" description="Helical" evidence="1">
    <location>
        <begin position="77"/>
        <end position="105"/>
    </location>
</feature>
<reference evidence="2 3" key="1">
    <citation type="submission" date="2022-04" db="EMBL/GenBank/DDBJ databases">
        <title>The arsenic-methylating capacity of Chitinophaga filiformis YT5 during chitin decomposition.</title>
        <authorList>
            <person name="Chen G."/>
            <person name="Liang Y."/>
        </authorList>
    </citation>
    <scope>NUCLEOTIDE SEQUENCE [LARGE SCALE GENOMIC DNA]</scope>
    <source>
        <strain evidence="2 3">YT5</strain>
    </source>
</reference>
<keyword evidence="3" id="KW-1185">Reference proteome</keyword>
<evidence type="ECO:0000313" key="3">
    <source>
        <dbReference type="Proteomes" id="UP000830198"/>
    </source>
</evidence>
<dbReference type="EMBL" id="CP095855">
    <property type="protein sequence ID" value="UPK66628.1"/>
    <property type="molecule type" value="Genomic_DNA"/>
</dbReference>
<name>A0ABY4HT49_CHIFI</name>
<dbReference type="Proteomes" id="UP000830198">
    <property type="component" value="Chromosome"/>
</dbReference>
<gene>
    <name evidence="2" type="ORF">MYF79_16945</name>
</gene>
<organism evidence="2 3">
    <name type="scientific">Chitinophaga filiformis</name>
    <name type="common">Myxococcus filiformis</name>
    <name type="synonym">Flexibacter filiformis</name>
    <dbReference type="NCBI Taxonomy" id="104663"/>
    <lineage>
        <taxon>Bacteria</taxon>
        <taxon>Pseudomonadati</taxon>
        <taxon>Bacteroidota</taxon>
        <taxon>Chitinophagia</taxon>
        <taxon>Chitinophagales</taxon>
        <taxon>Chitinophagaceae</taxon>
        <taxon>Chitinophaga</taxon>
    </lineage>
</organism>
<proteinExistence type="predicted"/>